<proteinExistence type="inferred from homology"/>
<dbReference type="SUPFAM" id="SSF52075">
    <property type="entry name" value="Outer arm dynein light chain 1"/>
    <property type="match status" value="1"/>
</dbReference>
<evidence type="ECO:0000256" key="4">
    <source>
        <dbReference type="ARBA" id="ARBA00022614"/>
    </source>
</evidence>
<evidence type="ECO:0000256" key="9">
    <source>
        <dbReference type="ARBA" id="ARBA00046066"/>
    </source>
</evidence>
<organism evidence="12 13">
    <name type="scientific">Gorilla gorilla gorilla</name>
    <name type="common">Western lowland gorilla</name>
    <dbReference type="NCBI Taxonomy" id="9595"/>
    <lineage>
        <taxon>Eukaryota</taxon>
        <taxon>Metazoa</taxon>
        <taxon>Chordata</taxon>
        <taxon>Craniata</taxon>
        <taxon>Vertebrata</taxon>
        <taxon>Euteleostomi</taxon>
        <taxon>Mammalia</taxon>
        <taxon>Eutheria</taxon>
        <taxon>Euarchontoglires</taxon>
        <taxon>Primates</taxon>
        <taxon>Haplorrhini</taxon>
        <taxon>Catarrhini</taxon>
        <taxon>Hominidae</taxon>
        <taxon>Gorilla</taxon>
    </lineage>
</organism>
<reference evidence="13" key="1">
    <citation type="submission" date="2011-05" db="EMBL/GenBank/DDBJ databases">
        <title>Insights into the evolution of the great apes provided by the gorilla genome.</title>
        <authorList>
            <person name="Scally A."/>
        </authorList>
    </citation>
    <scope>NUCLEOTIDE SEQUENCE [LARGE SCALE GENOMIC DNA]</scope>
</reference>
<comment type="subcellular location">
    <subcellularLocation>
        <location evidence="1 10">Cell projection</location>
        <location evidence="1 10">Cilium</location>
    </subcellularLocation>
</comment>
<comment type="similarity">
    <text evidence="2 10">Belongs to the DNAAF1 family.</text>
</comment>
<dbReference type="Ensembl" id="ENSGGOT00000000948.3">
    <property type="protein sequence ID" value="ENSGGOP00000000927.3"/>
    <property type="gene ID" value="ENSGGOG00000043727.1"/>
</dbReference>
<comment type="function">
    <text evidence="9 10">Cilium-specific protein required for the stability of the ciliary architecture. Plays a role in cytoplasmic preassembly of dynein arms. Involved in regulation of microtubule-based cilia and actin-based brush border microvilli.</text>
</comment>
<dbReference type="Proteomes" id="UP000001519">
    <property type="component" value="Chromosome 16"/>
</dbReference>
<evidence type="ECO:0000256" key="2">
    <source>
        <dbReference type="ARBA" id="ARBA00006453"/>
    </source>
</evidence>
<evidence type="ECO:0000256" key="3">
    <source>
        <dbReference type="ARBA" id="ARBA00022553"/>
    </source>
</evidence>
<dbReference type="EMBL" id="CABD030102460">
    <property type="status" value="NOT_ANNOTATED_CDS"/>
    <property type="molecule type" value="Genomic_DNA"/>
</dbReference>
<keyword evidence="13" id="KW-1185">Reference proteome</keyword>
<evidence type="ECO:0000256" key="1">
    <source>
        <dbReference type="ARBA" id="ARBA00004138"/>
    </source>
</evidence>
<keyword evidence="3" id="KW-0597">Phosphoprotein</keyword>
<keyword evidence="7 10" id="KW-0966">Cell projection</keyword>
<dbReference type="PANTHER" id="PTHR45973">
    <property type="entry name" value="PROTEIN PHOSPHATASE 1 REGULATORY SUBUNIT SDS22-RELATED"/>
    <property type="match status" value="1"/>
</dbReference>
<dbReference type="InterPro" id="IPR032675">
    <property type="entry name" value="LRR_dom_sf"/>
</dbReference>
<keyword evidence="6 10" id="KW-0969">Cilium</keyword>
<evidence type="ECO:0000256" key="6">
    <source>
        <dbReference type="ARBA" id="ARBA00023069"/>
    </source>
</evidence>
<reference evidence="12 13" key="2">
    <citation type="journal article" date="2012" name="Nature">
        <title>Insights into hominid evolution from the gorilla genome sequence.</title>
        <authorList>
            <person name="Scally A."/>
            <person name="Dutheil J.Y."/>
            <person name="Hillier L.W."/>
            <person name="Jordan G.E."/>
            <person name="Goodhead I."/>
            <person name="Herrero J."/>
            <person name="Hobolth A."/>
            <person name="Lappalainen T."/>
            <person name="Mailund T."/>
            <person name="Marques-Bonet T."/>
            <person name="McCarthy S."/>
            <person name="Montgomery S.H."/>
            <person name="Schwalie P.C."/>
            <person name="Tang Y.A."/>
            <person name="Ward M.C."/>
            <person name="Xue Y."/>
            <person name="Yngvadottir B."/>
            <person name="Alkan C."/>
            <person name="Andersen L.N."/>
            <person name="Ayub Q."/>
            <person name="Ball E.V."/>
            <person name="Beal K."/>
            <person name="Bradley B.J."/>
            <person name="Chen Y."/>
            <person name="Clee C.M."/>
            <person name="Fitzgerald S."/>
            <person name="Graves T.A."/>
            <person name="Gu Y."/>
            <person name="Heath P."/>
            <person name="Heger A."/>
            <person name="Karakoc E."/>
            <person name="Kolb-Kokocinski A."/>
            <person name="Laird G.K."/>
            <person name="Lunter G."/>
            <person name="Meader S."/>
            <person name="Mort M."/>
            <person name="Mullikin J.C."/>
            <person name="Munch K."/>
            <person name="O'Connor T.D."/>
            <person name="Phillips A.D."/>
            <person name="Prado-Martinez J."/>
            <person name="Rogers A.S."/>
            <person name="Sajjadian S."/>
            <person name="Schmidt D."/>
            <person name="Shaw K."/>
            <person name="Simpson J.T."/>
            <person name="Stenson P.D."/>
            <person name="Turner D.J."/>
            <person name="Vigilant L."/>
            <person name="Vilella A.J."/>
            <person name="Whitener W."/>
            <person name="Zhu B."/>
            <person name="Cooper D.N."/>
            <person name="de Jong P."/>
            <person name="Dermitzakis E.T."/>
            <person name="Eichler E.E."/>
            <person name="Flicek P."/>
            <person name="Goldman N."/>
            <person name="Mundy N.I."/>
            <person name="Ning Z."/>
            <person name="Odom D.T."/>
            <person name="Ponting C.P."/>
            <person name="Quail M.A."/>
            <person name="Ryder O.A."/>
            <person name="Searle S.M."/>
            <person name="Warren W.C."/>
            <person name="Wilson R.K."/>
            <person name="Schierup M.H."/>
            <person name="Rogers J."/>
            <person name="Tyler-Smith C."/>
            <person name="Durbin R."/>
        </authorList>
    </citation>
    <scope>NUCLEOTIDE SEQUENCE [LARGE SCALE GENOMIC DNA]</scope>
</reference>
<protein>
    <recommendedName>
        <fullName evidence="8 10">Dynein axonemal assembly factor 1</fullName>
    </recommendedName>
</protein>
<evidence type="ECO:0000256" key="8">
    <source>
        <dbReference type="ARBA" id="ARBA00024429"/>
    </source>
</evidence>
<dbReference type="GO" id="GO:0005930">
    <property type="term" value="C:axoneme"/>
    <property type="evidence" value="ECO:0000318"/>
    <property type="project" value="GO_Central"/>
</dbReference>
<reference evidence="12" key="3">
    <citation type="submission" date="2025-08" db="UniProtKB">
        <authorList>
            <consortium name="Ensembl"/>
        </authorList>
    </citation>
    <scope>IDENTIFICATION</scope>
</reference>
<dbReference type="GeneTree" id="ENSGT00940000158494"/>
<evidence type="ECO:0000313" key="12">
    <source>
        <dbReference type="Ensembl" id="ENSGGOP00000000927.3"/>
    </source>
</evidence>
<dbReference type="SMART" id="SM00365">
    <property type="entry name" value="LRR_SD22"/>
    <property type="match status" value="3"/>
</dbReference>
<dbReference type="AlphaFoldDB" id="G3QF62"/>
<evidence type="ECO:0000313" key="13">
    <source>
        <dbReference type="Proteomes" id="UP000001519"/>
    </source>
</evidence>
<name>G3QF62_GORGO</name>
<dbReference type="STRING" id="9593.ENSGGOP00000000927"/>
<dbReference type="Gene3D" id="3.80.10.10">
    <property type="entry name" value="Ribonuclease Inhibitor"/>
    <property type="match status" value="2"/>
</dbReference>
<dbReference type="InterPro" id="IPR001611">
    <property type="entry name" value="Leu-rich_rpt"/>
</dbReference>
<feature type="region of interest" description="Disordered" evidence="11">
    <location>
        <begin position="1"/>
        <end position="31"/>
    </location>
</feature>
<evidence type="ECO:0000256" key="10">
    <source>
        <dbReference type="RuleBase" id="RU364076"/>
    </source>
</evidence>
<dbReference type="GO" id="GO:0035082">
    <property type="term" value="P:axoneme assembly"/>
    <property type="evidence" value="ECO:0000318"/>
    <property type="project" value="GO_Central"/>
</dbReference>
<evidence type="ECO:0000256" key="5">
    <source>
        <dbReference type="ARBA" id="ARBA00022737"/>
    </source>
</evidence>
<dbReference type="PANTHER" id="PTHR45973:SF19">
    <property type="entry name" value="DYNEIN AXONEMAL ASSEMBLY FACTOR 1"/>
    <property type="match status" value="1"/>
</dbReference>
<dbReference type="FunFam" id="3.80.10.10:FF:000166">
    <property type="entry name" value="Dynein assembly factor 1, axonemal"/>
    <property type="match status" value="1"/>
</dbReference>
<dbReference type="Bgee" id="ENSGGOG00000043727">
    <property type="expression patterns" value="Expressed in testis"/>
</dbReference>
<accession>G3QF62</accession>
<dbReference type="PROSITE" id="PS51450">
    <property type="entry name" value="LRR"/>
    <property type="match status" value="4"/>
</dbReference>
<dbReference type="InterPro" id="IPR050576">
    <property type="entry name" value="Cilia_flagella_integrity"/>
</dbReference>
<evidence type="ECO:0000256" key="7">
    <source>
        <dbReference type="ARBA" id="ARBA00023273"/>
    </source>
</evidence>
<dbReference type="InParanoid" id="G3QF62"/>
<sequence length="264" mass="29982">EGKTSEEVGGWPGSPGREPHPGTHGFPPGMGVSVRQVTPTHLCATPCPPAIPLMTKSSLQKLCKQHKLYITPALNDTLYLHYKGFDRIENLEEYTGLRCLWLQSNGIQKIENLEAQTELRCLFLQMNLLHKIENLEPLQKLDALNLSNNYIKTIENLSCLPVLNTLQMAHNHLETVEDIQHLQECLRLCVLDLSHNKLSDPEILSILESMPDLVKNKNKNNEKAPQETASIIFIKYQVLLSFLSFLPSFPFSHFFPLCVFIWSI</sequence>
<reference evidence="12" key="4">
    <citation type="submission" date="2025-09" db="UniProtKB">
        <authorList>
            <consortium name="Ensembl"/>
        </authorList>
    </citation>
    <scope>IDENTIFICATION</scope>
</reference>
<dbReference type="GO" id="GO:0070840">
    <property type="term" value="F:dynein complex binding"/>
    <property type="evidence" value="ECO:0000318"/>
    <property type="project" value="GO_Central"/>
</dbReference>
<evidence type="ECO:0000256" key="11">
    <source>
        <dbReference type="SAM" id="MobiDB-lite"/>
    </source>
</evidence>
<keyword evidence="4 10" id="KW-0433">Leucine-rich repeat</keyword>
<keyword evidence="5 10" id="KW-0677">Repeat</keyword>
<dbReference type="EMBL" id="CABD030102461">
    <property type="status" value="NOT_ANNOTATED_CDS"/>
    <property type="molecule type" value="Genomic_DNA"/>
</dbReference>
<dbReference type="HOGENOM" id="CLU_027574_0_0_1"/>